<dbReference type="PANTHER" id="PTHR34408:SF1">
    <property type="entry name" value="GLYCOSYL HYDROLASE FAMILY 19 DOMAIN-CONTAINING PROTEIN HI_1415"/>
    <property type="match status" value="1"/>
</dbReference>
<feature type="signal peptide" evidence="2">
    <location>
        <begin position="1"/>
        <end position="20"/>
    </location>
</feature>
<protein>
    <submittedName>
        <fullName evidence="4">SH3 domain-containing protein</fullName>
    </submittedName>
</protein>
<dbReference type="PROSITE" id="PS51781">
    <property type="entry name" value="SH3B"/>
    <property type="match status" value="4"/>
</dbReference>
<evidence type="ECO:0000313" key="5">
    <source>
        <dbReference type="Proteomes" id="UP001596507"/>
    </source>
</evidence>
<feature type="chain" id="PRO_5047422338" evidence="2">
    <location>
        <begin position="21"/>
        <end position="678"/>
    </location>
</feature>
<comment type="caution">
    <text evidence="4">The sequence shown here is derived from an EMBL/GenBank/DDBJ whole genome shotgun (WGS) entry which is preliminary data.</text>
</comment>
<dbReference type="EMBL" id="JBHTBE010000001">
    <property type="protein sequence ID" value="MFC7267779.1"/>
    <property type="molecule type" value="Genomic_DNA"/>
</dbReference>
<feature type="domain" description="SH3b" evidence="3">
    <location>
        <begin position="618"/>
        <end position="678"/>
    </location>
</feature>
<accession>A0ABW2H8Z2</accession>
<dbReference type="SMART" id="SM00287">
    <property type="entry name" value="SH3b"/>
    <property type="match status" value="5"/>
</dbReference>
<dbReference type="Pfam" id="PF08239">
    <property type="entry name" value="SH3_3"/>
    <property type="match status" value="3"/>
</dbReference>
<keyword evidence="5" id="KW-1185">Reference proteome</keyword>
<gene>
    <name evidence="4" type="ORF">ACFQRL_02260</name>
</gene>
<reference evidence="5" key="1">
    <citation type="journal article" date="2019" name="Int. J. Syst. Evol. Microbiol.">
        <title>The Global Catalogue of Microorganisms (GCM) 10K type strain sequencing project: providing services to taxonomists for standard genome sequencing and annotation.</title>
        <authorList>
            <consortium name="The Broad Institute Genomics Platform"/>
            <consortium name="The Broad Institute Genome Sequencing Center for Infectious Disease"/>
            <person name="Wu L."/>
            <person name="Ma J."/>
        </authorList>
    </citation>
    <scope>NUCLEOTIDE SEQUENCE [LARGE SCALE GENOMIC DNA]</scope>
    <source>
        <strain evidence="5">CGMCC 1.15772</strain>
    </source>
</reference>
<feature type="domain" description="SH3b" evidence="3">
    <location>
        <begin position="285"/>
        <end position="349"/>
    </location>
</feature>
<evidence type="ECO:0000256" key="1">
    <source>
        <dbReference type="SAM" id="MobiDB-lite"/>
    </source>
</evidence>
<sequence length="678" mass="69907">MAVALAMVLAVAGLALVAPADEAEAASLPASILEGGYIISDEAFFDGDAMTASQIQKFLNAKVTTCKSTNSALPCLKSFTGTLPAKAADKYCKAIAKKTGATAAQVIAAVAVACNISPKVILVMLQKEQGLVTSTAPSSWAYRAAMGQSCPDTAPCDAAAAGFINQVYLGARQQQIYAKNPTSFNYRAGQVNTIKWHPSSSCGTSKVYIQNQATANLYIYTPYRANVAALAAGYGTGDSCSAYGNRNFYNYYVSWFEPTASTSTGAPALVKACQQPLAADIASSSGTGTVTSDTLNARTAPTLVCSSGMTTLKKGAKVTVTGKYSGWTRAKTSAGDTVWLSSAYLKLTDTSAPAGSSSPCAVPSASSITAASGTVQVTTSSLNVRTAPSTSCDTGKIQLAQGVKATLTGTYGVWWQITYSGKSYWAHSDYLAVVAAVEPVPSATATPKPTASATATPKPTTSATPTATPTPTASADPCTVSTSGLKSASGTYVVKSGTITARKAPSTSCAKGAVKATSTTVMTRTGTFKDFTRVKIGSSTLWVKTSQITAATVVYTNAKVNFRAKASTSSTSYKMLAKGTKAVKIGTSGVWRKVIIGSKIGWVHSAYLTTTKPTTSTTTSKSMTTTASVNLRSGASTSTKSLTVLTKGTKVTVTSSSGVWRKVKVGSRTGWVHSAYLK</sequence>
<dbReference type="InterPro" id="IPR003646">
    <property type="entry name" value="SH3-like_bac-type"/>
</dbReference>
<name>A0ABW2H8Z2_9MICO</name>
<evidence type="ECO:0000259" key="3">
    <source>
        <dbReference type="PROSITE" id="PS51781"/>
    </source>
</evidence>
<evidence type="ECO:0000256" key="2">
    <source>
        <dbReference type="SAM" id="SignalP"/>
    </source>
</evidence>
<feature type="domain" description="SH3b" evidence="3">
    <location>
        <begin position="548"/>
        <end position="612"/>
    </location>
</feature>
<feature type="domain" description="SH3b" evidence="3">
    <location>
        <begin position="372"/>
        <end position="435"/>
    </location>
</feature>
<keyword evidence="2" id="KW-0732">Signal</keyword>
<dbReference type="RefSeq" id="WP_262872708.1">
    <property type="nucleotide sequence ID" value="NZ_BAABKW010000018.1"/>
</dbReference>
<dbReference type="PANTHER" id="PTHR34408">
    <property type="entry name" value="FAMILY PROTEIN, PUTATIVE-RELATED"/>
    <property type="match status" value="1"/>
</dbReference>
<feature type="region of interest" description="Disordered" evidence="1">
    <location>
        <begin position="442"/>
        <end position="485"/>
    </location>
</feature>
<proteinExistence type="predicted"/>
<feature type="compositionally biased region" description="Low complexity" evidence="1">
    <location>
        <begin position="442"/>
        <end position="475"/>
    </location>
</feature>
<dbReference type="Gene3D" id="2.30.30.40">
    <property type="entry name" value="SH3 Domains"/>
    <property type="match status" value="4"/>
</dbReference>
<dbReference type="Proteomes" id="UP001596507">
    <property type="component" value="Unassembled WGS sequence"/>
</dbReference>
<organism evidence="4 5">
    <name type="scientific">Microbacterium fluvii</name>
    <dbReference type="NCBI Taxonomy" id="415215"/>
    <lineage>
        <taxon>Bacteria</taxon>
        <taxon>Bacillati</taxon>
        <taxon>Actinomycetota</taxon>
        <taxon>Actinomycetes</taxon>
        <taxon>Micrococcales</taxon>
        <taxon>Microbacteriaceae</taxon>
        <taxon>Microbacterium</taxon>
    </lineage>
</organism>
<dbReference type="InterPro" id="IPR052354">
    <property type="entry name" value="Cell_Wall_Dynamics_Protein"/>
</dbReference>
<evidence type="ECO:0000313" key="4">
    <source>
        <dbReference type="EMBL" id="MFC7267779.1"/>
    </source>
</evidence>